<evidence type="ECO:0000313" key="3">
    <source>
        <dbReference type="Proteomes" id="UP000094342"/>
    </source>
</evidence>
<dbReference type="GO" id="GO:0005829">
    <property type="term" value="C:cytosol"/>
    <property type="evidence" value="ECO:0007669"/>
    <property type="project" value="TreeGrafter"/>
</dbReference>
<keyword evidence="3" id="KW-1185">Reference proteome</keyword>
<name>A0A1E3VBR0_9HYPH</name>
<evidence type="ECO:0000313" key="2">
    <source>
        <dbReference type="EMBL" id="ODR91023.1"/>
    </source>
</evidence>
<dbReference type="Proteomes" id="UP000094342">
    <property type="component" value="Unassembled WGS sequence"/>
</dbReference>
<feature type="domain" description="NADP-dependent oxidoreductase" evidence="1">
    <location>
        <begin position="18"/>
        <end position="322"/>
    </location>
</feature>
<dbReference type="PANTHER" id="PTHR42686:SF1">
    <property type="entry name" value="GH17980P-RELATED"/>
    <property type="match status" value="1"/>
</dbReference>
<dbReference type="Gene3D" id="3.20.20.100">
    <property type="entry name" value="NADP-dependent oxidoreductase domain"/>
    <property type="match status" value="1"/>
</dbReference>
<dbReference type="InterPro" id="IPR023210">
    <property type="entry name" value="NADP_OxRdtase_dom"/>
</dbReference>
<dbReference type="Pfam" id="PF00248">
    <property type="entry name" value="Aldo_ket_red"/>
    <property type="match status" value="1"/>
</dbReference>
<gene>
    <name evidence="2" type="ORF">A8M32_13515</name>
</gene>
<proteinExistence type="predicted"/>
<organism evidence="2 3">
    <name type="scientific">Sinorhizobium alkalisoli</name>
    <dbReference type="NCBI Taxonomy" id="1752398"/>
    <lineage>
        <taxon>Bacteria</taxon>
        <taxon>Pseudomonadati</taxon>
        <taxon>Pseudomonadota</taxon>
        <taxon>Alphaproteobacteria</taxon>
        <taxon>Hyphomicrobiales</taxon>
        <taxon>Rhizobiaceae</taxon>
        <taxon>Sinorhizobium/Ensifer group</taxon>
        <taxon>Sinorhizobium</taxon>
    </lineage>
</organism>
<evidence type="ECO:0000259" key="1">
    <source>
        <dbReference type="Pfam" id="PF00248"/>
    </source>
</evidence>
<comment type="caution">
    <text evidence="2">The sequence shown here is derived from an EMBL/GenBank/DDBJ whole genome shotgun (WGS) entry which is preliminary data.</text>
</comment>
<accession>A0A1E3VBR0</accession>
<dbReference type="InterPro" id="IPR020471">
    <property type="entry name" value="AKR"/>
</dbReference>
<sequence>MQTRRIGRTALAVTEYSFGTAGLGGLYRECTREAAMATLDAAWASGMRYFDTAPYYGLGLAERRVGDFLRDKPRDDFVLSTKVGRLLHPVPEDQVPDYSYVKPLNFDVSYDYGYDAIMRSVEMSHARLGLNHIDILYVHDIGSYTHGAKKNAVYLRQLLDSGLKALEELKSGGVISAYGLGVNEVPICLDVLRQADIDCILLAGRYTLLDRSAAEELLPLCDKKGTSLVVGGVFNSGILATGPVAGAHFDYMPATEEVRTKVAAMETIAAARGVPLAAAALQFPLTNPLVASVLIGTAKPESLERNMELTRRRVTPDEFAAYEPHTLVAPELGDEAVRV</sequence>
<dbReference type="InterPro" id="IPR036812">
    <property type="entry name" value="NAD(P)_OxRdtase_dom_sf"/>
</dbReference>
<dbReference type="PANTHER" id="PTHR42686">
    <property type="entry name" value="GH17980P-RELATED"/>
    <property type="match status" value="1"/>
</dbReference>
<dbReference type="OrthoDB" id="9768851at2"/>
<dbReference type="RefSeq" id="WP_069458898.1">
    <property type="nucleotide sequence ID" value="NZ_CP034909.1"/>
</dbReference>
<dbReference type="EMBL" id="LYBW01000057">
    <property type="protein sequence ID" value="ODR91023.1"/>
    <property type="molecule type" value="Genomic_DNA"/>
</dbReference>
<dbReference type="SUPFAM" id="SSF51430">
    <property type="entry name" value="NAD(P)-linked oxidoreductase"/>
    <property type="match status" value="1"/>
</dbReference>
<reference evidence="3" key="1">
    <citation type="submission" date="2016-05" db="EMBL/GenBank/DDBJ databases">
        <authorList>
            <person name="Li Y."/>
        </authorList>
    </citation>
    <scope>NUCLEOTIDE SEQUENCE [LARGE SCALE GENOMIC DNA]</scope>
    <source>
        <strain evidence="3">YIC4027</strain>
    </source>
</reference>
<dbReference type="GO" id="GO:0016491">
    <property type="term" value="F:oxidoreductase activity"/>
    <property type="evidence" value="ECO:0007669"/>
    <property type="project" value="InterPro"/>
</dbReference>
<dbReference type="STRING" id="1752398.A8M32_13515"/>
<protein>
    <submittedName>
        <fullName evidence="2">Pyridoxal 4-dehydrogenase</fullName>
    </submittedName>
</protein>
<dbReference type="AlphaFoldDB" id="A0A1E3VBR0"/>